<dbReference type="InterPro" id="IPR039261">
    <property type="entry name" value="FNR_nucleotide-bd"/>
</dbReference>
<comment type="cofactor">
    <cofactor evidence="1">
        <name>FAD</name>
        <dbReference type="ChEBI" id="CHEBI:57692"/>
    </cofactor>
</comment>
<dbReference type="GO" id="GO:0051537">
    <property type="term" value="F:2 iron, 2 sulfur cluster binding"/>
    <property type="evidence" value="ECO:0007669"/>
    <property type="project" value="UniProtKB-KW"/>
</dbReference>
<dbReference type="Pfam" id="PF00970">
    <property type="entry name" value="FAD_binding_6"/>
    <property type="match status" value="1"/>
</dbReference>
<keyword evidence="6" id="KW-1185">Reference proteome</keyword>
<reference evidence="5" key="1">
    <citation type="submission" date="2016-01" db="EMBL/GenBank/DDBJ databases">
        <authorList>
            <person name="Peeters C."/>
        </authorList>
    </citation>
    <scope>NUCLEOTIDE SEQUENCE [LARGE SCALE GENOMIC DNA]</scope>
    <source>
        <strain evidence="5">LMG 29318</strain>
    </source>
</reference>
<dbReference type="Proteomes" id="UP000054870">
    <property type="component" value="Unassembled WGS sequence"/>
</dbReference>
<keyword evidence="2" id="KW-0001">2Fe-2S</keyword>
<dbReference type="InterPro" id="IPR008333">
    <property type="entry name" value="Cbr1-like_FAD-bd_dom"/>
</dbReference>
<evidence type="ECO:0000259" key="4">
    <source>
        <dbReference type="PROSITE" id="PS51384"/>
    </source>
</evidence>
<dbReference type="Pfam" id="PF00175">
    <property type="entry name" value="NAD_binding_1"/>
    <property type="match status" value="1"/>
</dbReference>
<dbReference type="PROSITE" id="PS00197">
    <property type="entry name" value="2FE2S_FER_1"/>
    <property type="match status" value="1"/>
</dbReference>
<organism evidence="5 6">
    <name type="scientific">Caballeronia catudaia</name>
    <dbReference type="NCBI Taxonomy" id="1777136"/>
    <lineage>
        <taxon>Bacteria</taxon>
        <taxon>Pseudomonadati</taxon>
        <taxon>Pseudomonadota</taxon>
        <taxon>Betaproteobacteria</taxon>
        <taxon>Burkholderiales</taxon>
        <taxon>Burkholderiaceae</taxon>
        <taxon>Caballeronia</taxon>
    </lineage>
</organism>
<dbReference type="GO" id="GO:0016491">
    <property type="term" value="F:oxidoreductase activity"/>
    <property type="evidence" value="ECO:0007669"/>
    <property type="project" value="InterPro"/>
</dbReference>
<dbReference type="InterPro" id="IPR017938">
    <property type="entry name" value="Riboflavin_synthase-like_b-brl"/>
</dbReference>
<evidence type="ECO:0000259" key="3">
    <source>
        <dbReference type="PROSITE" id="PS51085"/>
    </source>
</evidence>
<dbReference type="AlphaFoldDB" id="A0A158D7H2"/>
<dbReference type="CDD" id="cd06189">
    <property type="entry name" value="flavin_oxioreductase"/>
    <property type="match status" value="1"/>
</dbReference>
<dbReference type="InterPro" id="IPR017927">
    <property type="entry name" value="FAD-bd_FR_type"/>
</dbReference>
<evidence type="ECO:0000313" key="5">
    <source>
        <dbReference type="EMBL" id="SAK90548.1"/>
    </source>
</evidence>
<dbReference type="Gene3D" id="3.40.50.80">
    <property type="entry name" value="Nucleotide-binding domain of ferredoxin-NADP reductase (FNR) module"/>
    <property type="match status" value="1"/>
</dbReference>
<dbReference type="PANTHER" id="PTHR47354">
    <property type="entry name" value="NADH OXIDOREDUCTASE HCR"/>
    <property type="match status" value="1"/>
</dbReference>
<dbReference type="RefSeq" id="WP_087087094.1">
    <property type="nucleotide sequence ID" value="NZ_FCOF02000053.1"/>
</dbReference>
<dbReference type="CDD" id="cd00207">
    <property type="entry name" value="fer2"/>
    <property type="match status" value="1"/>
</dbReference>
<dbReference type="EMBL" id="FCOF02000053">
    <property type="protein sequence ID" value="SAK90548.1"/>
    <property type="molecule type" value="Genomic_DNA"/>
</dbReference>
<dbReference type="PROSITE" id="PS51085">
    <property type="entry name" value="2FE2S_FER_2"/>
    <property type="match status" value="1"/>
</dbReference>
<evidence type="ECO:0000313" key="6">
    <source>
        <dbReference type="Proteomes" id="UP000054870"/>
    </source>
</evidence>
<dbReference type="SUPFAM" id="SSF63380">
    <property type="entry name" value="Riboflavin synthase domain-like"/>
    <property type="match status" value="1"/>
</dbReference>
<comment type="caution">
    <text evidence="5">The sequence shown here is derived from an EMBL/GenBank/DDBJ whole genome shotgun (WGS) entry which is preliminary data.</text>
</comment>
<evidence type="ECO:0000256" key="2">
    <source>
        <dbReference type="ARBA" id="ARBA00022714"/>
    </source>
</evidence>
<keyword evidence="2" id="KW-0408">Iron</keyword>
<dbReference type="InterPro" id="IPR012675">
    <property type="entry name" value="Beta-grasp_dom_sf"/>
</dbReference>
<dbReference type="InterPro" id="IPR001433">
    <property type="entry name" value="OxRdtase_FAD/NAD-bd"/>
</dbReference>
<dbReference type="InterPro" id="IPR050415">
    <property type="entry name" value="MRET"/>
</dbReference>
<dbReference type="PANTHER" id="PTHR47354:SF5">
    <property type="entry name" value="PROTEIN RFBI"/>
    <property type="match status" value="1"/>
</dbReference>
<dbReference type="Gene3D" id="3.10.20.30">
    <property type="match status" value="1"/>
</dbReference>
<keyword evidence="2" id="KW-0411">Iron-sulfur</keyword>
<dbReference type="OrthoDB" id="9806195at2"/>
<proteinExistence type="predicted"/>
<sequence>MSEGQVLSDTFPVLFKPLDRTLEVRSEQTILEAALSAGYPLPYSCKSGVCGSCKARVVDGELDPGKAQTATLTQAEIDKGYTLLCQSKPRSALTIECNVVPVVEGYPVRKLACRVDRLERLADDVMRIRLRLPANQSLAFLPGQYINIAIPGGIRRSLSIANSPDDTGFVELHLRNYDGPFSRHVFGKMAENDLLRFEGPLGTFFIREATEKPIIFVASGTGFAPIKAMIEKEVRKGHGRPMTLYWGGRRPKDLYLHDVAKAWVTDVGLNYVPVISDASAEDNWTGRSGFVHQAVMEDFADLSRHQVYACGAPIVVQSARKDFINERRLPETEFFADIFVSGATPAA</sequence>
<dbReference type="InterPro" id="IPR036010">
    <property type="entry name" value="2Fe-2S_ferredoxin-like_sf"/>
</dbReference>
<dbReference type="Pfam" id="PF00111">
    <property type="entry name" value="Fer2"/>
    <property type="match status" value="1"/>
</dbReference>
<accession>A0A158D7H2</accession>
<dbReference type="PROSITE" id="PS51384">
    <property type="entry name" value="FAD_FR"/>
    <property type="match status" value="1"/>
</dbReference>
<feature type="domain" description="2Fe-2S ferredoxin-type" evidence="3">
    <location>
        <begin position="11"/>
        <end position="101"/>
    </location>
</feature>
<evidence type="ECO:0000256" key="1">
    <source>
        <dbReference type="ARBA" id="ARBA00001974"/>
    </source>
</evidence>
<keyword evidence="2" id="KW-0479">Metal-binding</keyword>
<gene>
    <name evidence="5" type="ORF">AWB75_06330</name>
</gene>
<protein>
    <submittedName>
        <fullName evidence="5">CDP-6-deoxy-delta-3,4-glucoseen reductase</fullName>
    </submittedName>
</protein>
<dbReference type="Gene3D" id="2.40.30.10">
    <property type="entry name" value="Translation factors"/>
    <property type="match status" value="1"/>
</dbReference>
<feature type="domain" description="FAD-binding FR-type" evidence="4">
    <location>
        <begin position="108"/>
        <end position="207"/>
    </location>
</feature>
<dbReference type="SUPFAM" id="SSF54292">
    <property type="entry name" value="2Fe-2S ferredoxin-like"/>
    <property type="match status" value="1"/>
</dbReference>
<dbReference type="SUPFAM" id="SSF52343">
    <property type="entry name" value="Ferredoxin reductase-like, C-terminal NADP-linked domain"/>
    <property type="match status" value="1"/>
</dbReference>
<dbReference type="InterPro" id="IPR006058">
    <property type="entry name" value="2Fe2S_fd_BS"/>
</dbReference>
<name>A0A158D7H2_9BURK</name>
<dbReference type="InterPro" id="IPR001041">
    <property type="entry name" value="2Fe-2S_ferredoxin-type"/>
</dbReference>
<dbReference type="PRINTS" id="PR00410">
    <property type="entry name" value="PHEHYDRXLASE"/>
</dbReference>